<evidence type="ECO:0000313" key="1">
    <source>
        <dbReference type="EMBL" id="KKM72045.1"/>
    </source>
</evidence>
<dbReference type="EMBL" id="LAZR01009535">
    <property type="protein sequence ID" value="KKM72045.1"/>
    <property type="molecule type" value="Genomic_DNA"/>
</dbReference>
<accession>A0A0F9M5V5</accession>
<sequence length="78" mass="9038">MPFDPGRMDDPNPDVLEQFAQSVKVTEEDLRRIMDLDQLRANNQTWDDFILKFADWCFDQGFVEGTAEADMRHEQGSG</sequence>
<protein>
    <submittedName>
        <fullName evidence="1">Uncharacterized protein</fullName>
    </submittedName>
</protein>
<proteinExistence type="predicted"/>
<gene>
    <name evidence="1" type="ORF">LCGC14_1424460</name>
</gene>
<name>A0A0F9M5V5_9ZZZZ</name>
<organism evidence="1">
    <name type="scientific">marine sediment metagenome</name>
    <dbReference type="NCBI Taxonomy" id="412755"/>
    <lineage>
        <taxon>unclassified sequences</taxon>
        <taxon>metagenomes</taxon>
        <taxon>ecological metagenomes</taxon>
    </lineage>
</organism>
<reference evidence="1" key="1">
    <citation type="journal article" date="2015" name="Nature">
        <title>Complex archaea that bridge the gap between prokaryotes and eukaryotes.</title>
        <authorList>
            <person name="Spang A."/>
            <person name="Saw J.H."/>
            <person name="Jorgensen S.L."/>
            <person name="Zaremba-Niedzwiedzka K."/>
            <person name="Martijn J."/>
            <person name="Lind A.E."/>
            <person name="van Eijk R."/>
            <person name="Schleper C."/>
            <person name="Guy L."/>
            <person name="Ettema T.J."/>
        </authorList>
    </citation>
    <scope>NUCLEOTIDE SEQUENCE</scope>
</reference>
<comment type="caution">
    <text evidence="1">The sequence shown here is derived from an EMBL/GenBank/DDBJ whole genome shotgun (WGS) entry which is preliminary data.</text>
</comment>
<dbReference type="AlphaFoldDB" id="A0A0F9M5V5"/>